<dbReference type="EMBL" id="JACOOI010000021">
    <property type="protein sequence ID" value="MBC5644638.1"/>
    <property type="molecule type" value="Genomic_DNA"/>
</dbReference>
<name>A0ABR7E621_9BACT</name>
<protein>
    <submittedName>
        <fullName evidence="2">DUF4906 domain-containing protein</fullName>
    </submittedName>
</protein>
<evidence type="ECO:0000313" key="2">
    <source>
        <dbReference type="EMBL" id="MBC5644638.1"/>
    </source>
</evidence>
<dbReference type="InterPro" id="IPR032594">
    <property type="entry name" value="DUF4906"/>
</dbReference>
<evidence type="ECO:0000259" key="1">
    <source>
        <dbReference type="Pfam" id="PF16249"/>
    </source>
</evidence>
<feature type="domain" description="DUF4906" evidence="1">
    <location>
        <begin position="300"/>
        <end position="371"/>
    </location>
</feature>
<dbReference type="RefSeq" id="WP_186960489.1">
    <property type="nucleotide sequence ID" value="NZ_JACOOI010000021.1"/>
</dbReference>
<evidence type="ECO:0000313" key="3">
    <source>
        <dbReference type="Proteomes" id="UP000644010"/>
    </source>
</evidence>
<dbReference type="PROSITE" id="PS51257">
    <property type="entry name" value="PROKAR_LIPOPROTEIN"/>
    <property type="match status" value="1"/>
</dbReference>
<accession>A0ABR7E621</accession>
<reference evidence="2 3" key="1">
    <citation type="submission" date="2020-08" db="EMBL/GenBank/DDBJ databases">
        <title>Genome public.</title>
        <authorList>
            <person name="Liu C."/>
            <person name="Sun Q."/>
        </authorList>
    </citation>
    <scope>NUCLEOTIDE SEQUENCE [LARGE SCALE GENOMIC DNA]</scope>
    <source>
        <strain evidence="2 3">BX2</strain>
    </source>
</reference>
<organism evidence="2 3">
    <name type="scientific">Parabacteroides segnis</name>
    <dbReference type="NCBI Taxonomy" id="2763058"/>
    <lineage>
        <taxon>Bacteria</taxon>
        <taxon>Pseudomonadati</taxon>
        <taxon>Bacteroidota</taxon>
        <taxon>Bacteroidia</taxon>
        <taxon>Bacteroidales</taxon>
        <taxon>Tannerellaceae</taxon>
        <taxon>Parabacteroides</taxon>
    </lineage>
</organism>
<proteinExistence type="predicted"/>
<dbReference type="Proteomes" id="UP000644010">
    <property type="component" value="Unassembled WGS sequence"/>
</dbReference>
<dbReference type="Pfam" id="PF16249">
    <property type="entry name" value="DUF4906"/>
    <property type="match status" value="1"/>
</dbReference>
<comment type="caution">
    <text evidence="2">The sequence shown here is derived from an EMBL/GenBank/DDBJ whole genome shotgun (WGS) entry which is preliminary data.</text>
</comment>
<gene>
    <name evidence="2" type="ORF">H8S77_17305</name>
</gene>
<sequence length="845" mass="91945">MAGIGHKLETKGVIMALLSLVLISTGCEDKIDPSAVNPSEGETVEVTLNLGIANEEDGVGTTASPTSKANGNSNKAAFEVLPVANVQTKAENGKPDQLYNLEIIQYNSTGSKLQSQMLSSAVTTGTTITVSLTAASNCKLLLIAHGNSNYFSGFSGKATLDAVRSATDILVEAKTSSINGIATDATGSALADMPYYLLLEDVNIIYEEGRYKIQSTEGSDVRLLLKRLAAKVQLDWHFDQAMTNAGYTLKEVKLCQVPAHYRLIPETETTDKWGEVYPTSVAEFTDAYRLTGTELAKGTKTVWIPANARGISSYATSPIYRNKENANASATYAEFVVDNKNKEERLYYRAYLGGNETNDFNLLENKNYEWTVNINHANYTSDPRIQLLDQTPVKSTNEQPTSNCFMMKPGTNICFNPYEHEAGTDGWNTELTTAGAILTNKTIDKVEVLWQTKDAGTSGDLVMGYIVDNTNHQNLVNLTDGSDIKKARIHIKVPVTNGGNAVVAAKNSSGIIVWSWHLWISDYVPVGLSGDITTVSRNAAIQAAQKATQSGMVQVYGGISWTDPDGAFYKKVIMDRNLGATRAGIQNNLLDGVRTFGLLYQGGRKDPFFCSADGTAKEMKTIYDGDGKEVSIDKIRNSDVTAYDNTIQNPLTFYLVQSGSEEYTAFSKKPDAWGSNSGKTIYDPCPKGWRVPSNKGGGADAKQCMMAGFGSTNLSWVPENNSPASNNTLRFYDGTALKTFNTSSVASSTFVGSGFVYTEGSGETMALDQISNKSAFFPGVSLREHNTGAYRDKEGSVAIKNNTVYIWASSMDNNSLYIYQFQSSKLYFKHTISRAFGFSVRCVQE</sequence>
<keyword evidence="3" id="KW-1185">Reference proteome</keyword>